<reference evidence="3" key="1">
    <citation type="journal article" date="2022" name="bioRxiv">
        <title>Sequencing and chromosome-scale assembly of the giantPleurodeles waltlgenome.</title>
        <authorList>
            <person name="Brown T."/>
            <person name="Elewa A."/>
            <person name="Iarovenko S."/>
            <person name="Subramanian E."/>
            <person name="Araus A.J."/>
            <person name="Petzold A."/>
            <person name="Susuki M."/>
            <person name="Suzuki K.-i.T."/>
            <person name="Hayashi T."/>
            <person name="Toyoda A."/>
            <person name="Oliveira C."/>
            <person name="Osipova E."/>
            <person name="Leigh N.D."/>
            <person name="Simon A."/>
            <person name="Yun M.H."/>
        </authorList>
    </citation>
    <scope>NUCLEOTIDE SEQUENCE</scope>
    <source>
        <strain evidence="3">20211129_DDA</strain>
        <tissue evidence="3">Liver</tissue>
    </source>
</reference>
<keyword evidence="4" id="KW-1185">Reference proteome</keyword>
<feature type="region of interest" description="Disordered" evidence="1">
    <location>
        <begin position="38"/>
        <end position="61"/>
    </location>
</feature>
<protein>
    <submittedName>
        <fullName evidence="3">Uncharacterized protein</fullName>
    </submittedName>
</protein>
<evidence type="ECO:0000256" key="2">
    <source>
        <dbReference type="SAM" id="Phobius"/>
    </source>
</evidence>
<keyword evidence="2" id="KW-0812">Transmembrane</keyword>
<dbReference type="EMBL" id="JANPWB010000001">
    <property type="protein sequence ID" value="KAJ1212976.1"/>
    <property type="molecule type" value="Genomic_DNA"/>
</dbReference>
<dbReference type="AlphaFoldDB" id="A0AAV7WJ29"/>
<evidence type="ECO:0000256" key="1">
    <source>
        <dbReference type="SAM" id="MobiDB-lite"/>
    </source>
</evidence>
<dbReference type="Proteomes" id="UP001066276">
    <property type="component" value="Chromosome 1_1"/>
</dbReference>
<name>A0AAV7WJ29_PLEWA</name>
<keyword evidence="2" id="KW-1133">Transmembrane helix</keyword>
<proteinExistence type="predicted"/>
<evidence type="ECO:0000313" key="3">
    <source>
        <dbReference type="EMBL" id="KAJ1212976.1"/>
    </source>
</evidence>
<feature type="non-terminal residue" evidence="3">
    <location>
        <position position="1"/>
    </location>
</feature>
<organism evidence="3 4">
    <name type="scientific">Pleurodeles waltl</name>
    <name type="common">Iberian ribbed newt</name>
    <dbReference type="NCBI Taxonomy" id="8319"/>
    <lineage>
        <taxon>Eukaryota</taxon>
        <taxon>Metazoa</taxon>
        <taxon>Chordata</taxon>
        <taxon>Craniata</taxon>
        <taxon>Vertebrata</taxon>
        <taxon>Euteleostomi</taxon>
        <taxon>Amphibia</taxon>
        <taxon>Batrachia</taxon>
        <taxon>Caudata</taxon>
        <taxon>Salamandroidea</taxon>
        <taxon>Salamandridae</taxon>
        <taxon>Pleurodelinae</taxon>
        <taxon>Pleurodeles</taxon>
    </lineage>
</organism>
<comment type="caution">
    <text evidence="3">The sequence shown here is derived from an EMBL/GenBank/DDBJ whole genome shotgun (WGS) entry which is preliminary data.</text>
</comment>
<sequence>PPGRSWKGRLLVGVSVMSAVLVGAVTLLWKPLKSFCNSGDRGQSSNEVPHSGTEQSSNEVP</sequence>
<feature type="transmembrane region" description="Helical" evidence="2">
    <location>
        <begin position="6"/>
        <end position="29"/>
    </location>
</feature>
<feature type="non-terminal residue" evidence="3">
    <location>
        <position position="61"/>
    </location>
</feature>
<gene>
    <name evidence="3" type="ORF">NDU88_000615</name>
</gene>
<accession>A0AAV7WJ29</accession>
<evidence type="ECO:0000313" key="4">
    <source>
        <dbReference type="Proteomes" id="UP001066276"/>
    </source>
</evidence>
<keyword evidence="2" id="KW-0472">Membrane</keyword>